<evidence type="ECO:0000313" key="2">
    <source>
        <dbReference type="Proteomes" id="UP001527181"/>
    </source>
</evidence>
<organism evidence="1 2">
    <name type="scientific">Paenibacillus alvei</name>
    <name type="common">Bacillus alvei</name>
    <dbReference type="NCBI Taxonomy" id="44250"/>
    <lineage>
        <taxon>Bacteria</taxon>
        <taxon>Bacillati</taxon>
        <taxon>Bacillota</taxon>
        <taxon>Bacilli</taxon>
        <taxon>Bacillales</taxon>
        <taxon>Paenibacillaceae</taxon>
        <taxon>Paenibacillus</taxon>
    </lineage>
</organism>
<proteinExistence type="predicted"/>
<name>A0ABT4H3R6_PAEAL</name>
<gene>
    <name evidence="1" type="ORF">M5X12_23755</name>
</gene>
<dbReference type="EMBL" id="JAMDNP010000057">
    <property type="protein sequence ID" value="MCY9763529.1"/>
    <property type="molecule type" value="Genomic_DNA"/>
</dbReference>
<sequence>MFEYTVYFQNSVEGSWDKNSRSQELGKIKFPYPLRLGEVVTIPESWIVKITNEFANVNKYQASFWVGDVLYHIDENDDRHEATVVLVREAKAISNPFLNM</sequence>
<keyword evidence="2" id="KW-1185">Reference proteome</keyword>
<accession>A0ABT4H3R6</accession>
<evidence type="ECO:0000313" key="1">
    <source>
        <dbReference type="EMBL" id="MCY9763529.1"/>
    </source>
</evidence>
<dbReference type="RefSeq" id="WP_163979279.1">
    <property type="nucleotide sequence ID" value="NZ_JAMDNP010000057.1"/>
</dbReference>
<dbReference type="Proteomes" id="UP001527181">
    <property type="component" value="Unassembled WGS sequence"/>
</dbReference>
<protein>
    <recommendedName>
        <fullName evidence="3">Phage protein</fullName>
    </recommendedName>
</protein>
<reference evidence="1 2" key="1">
    <citation type="submission" date="2022-05" db="EMBL/GenBank/DDBJ databases">
        <title>Genome Sequencing of Bee-Associated Microbes.</title>
        <authorList>
            <person name="Dunlap C."/>
        </authorList>
    </citation>
    <scope>NUCLEOTIDE SEQUENCE [LARGE SCALE GENOMIC DNA]</scope>
    <source>
        <strain evidence="1 2">NRRL B-04010</strain>
    </source>
</reference>
<evidence type="ECO:0008006" key="3">
    <source>
        <dbReference type="Google" id="ProtNLM"/>
    </source>
</evidence>
<comment type="caution">
    <text evidence="1">The sequence shown here is derived from an EMBL/GenBank/DDBJ whole genome shotgun (WGS) entry which is preliminary data.</text>
</comment>